<reference evidence="1" key="1">
    <citation type="submission" date="2012-09" db="EMBL/GenBank/DDBJ databases">
        <authorList>
            <person name="Martin A.A."/>
        </authorList>
    </citation>
    <scope>NUCLEOTIDE SEQUENCE</scope>
</reference>
<dbReference type="WBParaSite" id="ACAC_0001068801-mRNA-1">
    <property type="protein sequence ID" value="ACAC_0001068801-mRNA-1"/>
    <property type="gene ID" value="ACAC_0001068801"/>
</dbReference>
<evidence type="ECO:0000313" key="2">
    <source>
        <dbReference type="WBParaSite" id="ACAC_0001068801-mRNA-1"/>
    </source>
</evidence>
<dbReference type="Gene3D" id="1.10.490.10">
    <property type="entry name" value="Globins"/>
    <property type="match status" value="1"/>
</dbReference>
<evidence type="ECO:0000313" key="1">
    <source>
        <dbReference type="Proteomes" id="UP000035642"/>
    </source>
</evidence>
<proteinExistence type="predicted"/>
<dbReference type="InterPro" id="IPR009050">
    <property type="entry name" value="Globin-like_sf"/>
</dbReference>
<reference evidence="2" key="2">
    <citation type="submission" date="2016-04" db="UniProtKB">
        <authorList>
            <consortium name="WormBaseParasite"/>
        </authorList>
    </citation>
    <scope>IDENTIFICATION</scope>
</reference>
<sequence length="133" mass="15296">MSENSEYLNSNPENKNLYTKLKNIEASSVDRTCSDPGFETVAAEYLKVFDDVITTVEEKPSDVQPACDRLAAIGRMHRAKASNIPNKAFEEMEEPFIHMVKEILQDRFNDKAEGLFRKFFQFCLKYLLEGFNS</sequence>
<keyword evidence="1" id="KW-1185">Reference proteome</keyword>
<dbReference type="Proteomes" id="UP000035642">
    <property type="component" value="Unassembled WGS sequence"/>
</dbReference>
<name>A0A158PBA9_ANGCA</name>
<dbReference type="GO" id="GO:0019825">
    <property type="term" value="F:oxygen binding"/>
    <property type="evidence" value="ECO:0007669"/>
    <property type="project" value="InterPro"/>
</dbReference>
<dbReference type="AlphaFoldDB" id="A0A158PBA9"/>
<dbReference type="GO" id="GO:0020037">
    <property type="term" value="F:heme binding"/>
    <property type="evidence" value="ECO:0007669"/>
    <property type="project" value="InterPro"/>
</dbReference>
<accession>A0A158PBA9</accession>
<protein>
    <submittedName>
        <fullName evidence="2">GLOBIN domain-containing protein</fullName>
    </submittedName>
</protein>
<organism evidence="1 2">
    <name type="scientific">Angiostrongylus cantonensis</name>
    <name type="common">Rat lungworm</name>
    <dbReference type="NCBI Taxonomy" id="6313"/>
    <lineage>
        <taxon>Eukaryota</taxon>
        <taxon>Metazoa</taxon>
        <taxon>Ecdysozoa</taxon>
        <taxon>Nematoda</taxon>
        <taxon>Chromadorea</taxon>
        <taxon>Rhabditida</taxon>
        <taxon>Rhabditina</taxon>
        <taxon>Rhabditomorpha</taxon>
        <taxon>Strongyloidea</taxon>
        <taxon>Metastrongylidae</taxon>
        <taxon>Angiostrongylus</taxon>
    </lineage>
</organism>
<dbReference type="InterPro" id="IPR012292">
    <property type="entry name" value="Globin/Proto"/>
</dbReference>
<dbReference type="SUPFAM" id="SSF46458">
    <property type="entry name" value="Globin-like"/>
    <property type="match status" value="1"/>
</dbReference>